<evidence type="ECO:0000313" key="3">
    <source>
        <dbReference type="Proteomes" id="UP000037035"/>
    </source>
</evidence>
<evidence type="ECO:0000313" key="2">
    <source>
        <dbReference type="EMBL" id="KNZ50152.1"/>
    </source>
</evidence>
<sequence length="152" mass="17878">VKMNLDFGNSEEVYNLTYAYKEVLTAKITFSTACSLHAACFSQASIQTLHSAQLLCKAWLNHFWRMFGVRTEASWDFLHFNCRKLSQFVLQCLKWVQNYYYDGFTSWSWFYSPMISGSTSSSNLINFLKLNFSFNLSNPFKPFEKLRVFFQN</sequence>
<dbReference type="EMBL" id="LAVV01009699">
    <property type="protein sequence ID" value="KNZ50152.1"/>
    <property type="molecule type" value="Genomic_DNA"/>
</dbReference>
<dbReference type="Proteomes" id="UP000037035">
    <property type="component" value="Unassembled WGS sequence"/>
</dbReference>
<dbReference type="OrthoDB" id="372487at2759"/>
<protein>
    <recommendedName>
        <fullName evidence="1">Xrn1 helical domain-containing protein</fullName>
    </recommendedName>
</protein>
<proteinExistence type="predicted"/>
<reference evidence="2 3" key="1">
    <citation type="submission" date="2015-08" db="EMBL/GenBank/DDBJ databases">
        <title>Next Generation Sequencing and Analysis of the Genome of Puccinia sorghi L Schw, the Causal Agent of Maize Common Rust.</title>
        <authorList>
            <person name="Rochi L."/>
            <person name="Burguener G."/>
            <person name="Darino M."/>
            <person name="Turjanski A."/>
            <person name="Kreff E."/>
            <person name="Dieguez M.J."/>
            <person name="Sacco F."/>
        </authorList>
    </citation>
    <scope>NUCLEOTIDE SEQUENCE [LARGE SCALE GENOMIC DNA]</scope>
    <source>
        <strain evidence="2 3">RO10H11247</strain>
    </source>
</reference>
<organism evidence="2 3">
    <name type="scientific">Puccinia sorghi</name>
    <dbReference type="NCBI Taxonomy" id="27349"/>
    <lineage>
        <taxon>Eukaryota</taxon>
        <taxon>Fungi</taxon>
        <taxon>Dikarya</taxon>
        <taxon>Basidiomycota</taxon>
        <taxon>Pucciniomycotina</taxon>
        <taxon>Pucciniomycetes</taxon>
        <taxon>Pucciniales</taxon>
        <taxon>Pucciniaceae</taxon>
        <taxon>Puccinia</taxon>
    </lineage>
</organism>
<comment type="caution">
    <text evidence="2">The sequence shown here is derived from an EMBL/GenBank/DDBJ whole genome shotgun (WGS) entry which is preliminary data.</text>
</comment>
<evidence type="ECO:0000259" key="1">
    <source>
        <dbReference type="Pfam" id="PF17846"/>
    </source>
</evidence>
<dbReference type="VEuPathDB" id="FungiDB:VP01_4578g3"/>
<gene>
    <name evidence="2" type="ORF">VP01_4578g3</name>
</gene>
<feature type="domain" description="Xrn1 helical" evidence="1">
    <location>
        <begin position="74"/>
        <end position="146"/>
    </location>
</feature>
<dbReference type="Pfam" id="PF17846">
    <property type="entry name" value="XRN_M"/>
    <property type="match status" value="1"/>
</dbReference>
<name>A0A0L6UPG5_9BASI</name>
<feature type="non-terminal residue" evidence="2">
    <location>
        <position position="1"/>
    </location>
</feature>
<dbReference type="AlphaFoldDB" id="A0A0L6UPG5"/>
<accession>A0A0L6UPG5</accession>
<dbReference type="STRING" id="27349.A0A0L6UPG5"/>
<keyword evidence="3" id="KW-1185">Reference proteome</keyword>
<dbReference type="InterPro" id="IPR041412">
    <property type="entry name" value="Xrn1_helical"/>
</dbReference>